<evidence type="ECO:0000256" key="3">
    <source>
        <dbReference type="ARBA" id="ARBA00022801"/>
    </source>
</evidence>
<dbReference type="KEGG" id="ske:Sked_37240"/>
<reference evidence="6 7" key="1">
    <citation type="journal article" date="2009" name="Stand. Genomic Sci.">
        <title>Complete genome sequence of Sanguibacter keddieii type strain (ST-74).</title>
        <authorList>
            <person name="Ivanova N."/>
            <person name="Sikorski J."/>
            <person name="Sims D."/>
            <person name="Brettin T."/>
            <person name="Detter J.C."/>
            <person name="Han C."/>
            <person name="Lapidus A."/>
            <person name="Copeland A."/>
            <person name="Glavina Del Rio T."/>
            <person name="Nolan M."/>
            <person name="Chen F."/>
            <person name="Lucas S."/>
            <person name="Tice H."/>
            <person name="Cheng J.F."/>
            <person name="Bruce D."/>
            <person name="Goodwin L."/>
            <person name="Pitluck S."/>
            <person name="Pati A."/>
            <person name="Mavromatis K."/>
            <person name="Chen A."/>
            <person name="Palaniappan K."/>
            <person name="D'haeseleer P."/>
            <person name="Chain P."/>
            <person name="Bristow J."/>
            <person name="Eisen J.A."/>
            <person name="Markowitz V."/>
            <person name="Hugenholtz P."/>
            <person name="Goker M."/>
            <person name="Pukall R."/>
            <person name="Klenk H.P."/>
            <person name="Kyrpides N.C."/>
        </authorList>
    </citation>
    <scope>NUCLEOTIDE SEQUENCE [LARGE SCALE GENOMIC DNA]</scope>
    <source>
        <strain evidence="7">ATCC 51767 / DSM 10542 / NCFB 3025 / ST-74</strain>
    </source>
</reference>
<feature type="domain" description="Nudix hydrolase" evidence="5">
    <location>
        <begin position="5"/>
        <end position="133"/>
    </location>
</feature>
<dbReference type="Gene3D" id="3.90.79.10">
    <property type="entry name" value="Nucleoside Triphosphate Pyrophosphohydrolase"/>
    <property type="match status" value="1"/>
</dbReference>
<gene>
    <name evidence="6" type="ordered locus">Sked_37240</name>
</gene>
<comment type="similarity">
    <text evidence="2 4">Belongs to the Nudix hydrolase family.</text>
</comment>
<dbReference type="HOGENOM" id="CLU_037162_21_1_11"/>
<evidence type="ECO:0000256" key="1">
    <source>
        <dbReference type="ARBA" id="ARBA00001946"/>
    </source>
</evidence>
<dbReference type="PROSITE" id="PS00893">
    <property type="entry name" value="NUDIX_BOX"/>
    <property type="match status" value="1"/>
</dbReference>
<dbReference type="PANTHER" id="PTHR43046">
    <property type="entry name" value="GDP-MANNOSE MANNOSYL HYDROLASE"/>
    <property type="match status" value="1"/>
</dbReference>
<evidence type="ECO:0000256" key="4">
    <source>
        <dbReference type="RuleBase" id="RU003476"/>
    </source>
</evidence>
<protein>
    <submittedName>
        <fullName evidence="6">ADP-ribose pyrophosphatase</fullName>
    </submittedName>
</protein>
<dbReference type="eggNOG" id="COG1051">
    <property type="taxonomic scope" value="Bacteria"/>
</dbReference>
<evidence type="ECO:0000313" key="7">
    <source>
        <dbReference type="Proteomes" id="UP000000322"/>
    </source>
</evidence>
<dbReference type="InterPro" id="IPR020476">
    <property type="entry name" value="Nudix_hydrolase"/>
</dbReference>
<evidence type="ECO:0000313" key="6">
    <source>
        <dbReference type="EMBL" id="ACZ23607.1"/>
    </source>
</evidence>
<dbReference type="InterPro" id="IPR015797">
    <property type="entry name" value="NUDIX_hydrolase-like_dom_sf"/>
</dbReference>
<evidence type="ECO:0000256" key="2">
    <source>
        <dbReference type="ARBA" id="ARBA00005582"/>
    </source>
</evidence>
<dbReference type="PANTHER" id="PTHR43046:SF14">
    <property type="entry name" value="MUTT_NUDIX FAMILY PROTEIN"/>
    <property type="match status" value="1"/>
</dbReference>
<organism evidence="6 7">
    <name type="scientific">Sanguibacter keddieii (strain ATCC 51767 / DSM 10542 / NCFB 3025 / ST-74)</name>
    <dbReference type="NCBI Taxonomy" id="446469"/>
    <lineage>
        <taxon>Bacteria</taxon>
        <taxon>Bacillati</taxon>
        <taxon>Actinomycetota</taxon>
        <taxon>Actinomycetes</taxon>
        <taxon>Micrococcales</taxon>
        <taxon>Sanguibacteraceae</taxon>
        <taxon>Sanguibacter</taxon>
    </lineage>
</organism>
<dbReference type="Proteomes" id="UP000000322">
    <property type="component" value="Chromosome"/>
</dbReference>
<evidence type="ECO:0000259" key="5">
    <source>
        <dbReference type="PROSITE" id="PS51462"/>
    </source>
</evidence>
<sequence>MTQAPTSEGCQIILVDDSGAVLLQLRDAKDWIPFPDMWAVPGGMLEPGEEPLDCIVREVREELGVDLDPADVTFLGTTTRSYGVEHTFTARLNAPAESIALTEGQRVEWFSPERVAATHLAYEDDDVLAAFFGERT</sequence>
<dbReference type="GO" id="GO:0016787">
    <property type="term" value="F:hydrolase activity"/>
    <property type="evidence" value="ECO:0007669"/>
    <property type="project" value="UniProtKB-KW"/>
</dbReference>
<dbReference type="PROSITE" id="PS51462">
    <property type="entry name" value="NUDIX"/>
    <property type="match status" value="1"/>
</dbReference>
<dbReference type="EMBL" id="CP001819">
    <property type="protein sequence ID" value="ACZ23607.1"/>
    <property type="molecule type" value="Genomic_DNA"/>
</dbReference>
<dbReference type="PRINTS" id="PR00502">
    <property type="entry name" value="NUDIXFAMILY"/>
</dbReference>
<dbReference type="CDD" id="cd18882">
    <property type="entry name" value="NUDIX_Hydrolase"/>
    <property type="match status" value="1"/>
</dbReference>
<accession>D1BG90</accession>
<comment type="cofactor">
    <cofactor evidence="1">
        <name>Mg(2+)</name>
        <dbReference type="ChEBI" id="CHEBI:18420"/>
    </cofactor>
</comment>
<keyword evidence="3 4" id="KW-0378">Hydrolase</keyword>
<dbReference type="RefSeq" id="WP_012868675.1">
    <property type="nucleotide sequence ID" value="NC_013521.1"/>
</dbReference>
<name>D1BG90_SANKS</name>
<dbReference type="Pfam" id="PF00293">
    <property type="entry name" value="NUDIX"/>
    <property type="match status" value="1"/>
</dbReference>
<keyword evidence="7" id="KW-1185">Reference proteome</keyword>
<dbReference type="SUPFAM" id="SSF55811">
    <property type="entry name" value="Nudix"/>
    <property type="match status" value="1"/>
</dbReference>
<dbReference type="STRING" id="446469.Sked_37240"/>
<dbReference type="AlphaFoldDB" id="D1BG90"/>
<dbReference type="InterPro" id="IPR000086">
    <property type="entry name" value="NUDIX_hydrolase_dom"/>
</dbReference>
<proteinExistence type="inferred from homology"/>
<dbReference type="InterPro" id="IPR020084">
    <property type="entry name" value="NUDIX_hydrolase_CS"/>
</dbReference>